<keyword evidence="7 18" id="KW-0808">Transferase</keyword>
<feature type="binding site" evidence="19">
    <location>
        <position position="290"/>
    </location>
    <ligand>
        <name>Mg(2+)</name>
        <dbReference type="ChEBI" id="CHEBI:18420"/>
    </ligand>
</feature>
<sequence>MSRLFALAFISFALLGCSPTSTNDVQRISGPTMGTVYNVAVVAPESTDLQPLQQRIDQRLAEINRVMSTYDPSSELSLLNQRTDVSESVVISADLADVIQMSLDVYRDSDGAFDATIGPLVNRWGFGPQERQQVPSEVEIAAIKAQIGMDKVQLDGDRLTTSHPLYIDLSAVAKGWAVDEIAELVQQQGFAQFLVEIGGEIRAEGRKPDGSAWRIAIERPDMGLEREPQLVIELQGKGLATSGDYRNYYEVDGQRVSHTIDPVSGFPITHNLASVSVVHDSTGLADAWATALSVVGHERAMALAKQYNLAVYMIVRSGDGYAEQQSAAFKSWLEAQTSGSR</sequence>
<keyword evidence="13" id="KW-0564">Palmitate</keyword>
<keyword evidence="22" id="KW-1185">Reference proteome</keyword>
<dbReference type="GO" id="GO:0005886">
    <property type="term" value="C:plasma membrane"/>
    <property type="evidence" value="ECO:0007669"/>
    <property type="project" value="UniProtKB-SubCell"/>
</dbReference>
<dbReference type="InterPro" id="IPR003374">
    <property type="entry name" value="ApbE-like_sf"/>
</dbReference>
<evidence type="ECO:0000256" key="10">
    <source>
        <dbReference type="ARBA" id="ARBA00022827"/>
    </source>
</evidence>
<dbReference type="AlphaFoldDB" id="A0A222FMD8"/>
<evidence type="ECO:0000256" key="7">
    <source>
        <dbReference type="ARBA" id="ARBA00022679"/>
    </source>
</evidence>
<proteinExistence type="inferred from homology"/>
<dbReference type="PROSITE" id="PS51257">
    <property type="entry name" value="PROKAR_LIPOPROTEIN"/>
    <property type="match status" value="1"/>
</dbReference>
<dbReference type="GO" id="GO:0046872">
    <property type="term" value="F:metal ion binding"/>
    <property type="evidence" value="ECO:0007669"/>
    <property type="project" value="UniProtKB-UniRule"/>
</dbReference>
<evidence type="ECO:0000256" key="9">
    <source>
        <dbReference type="ARBA" id="ARBA00022729"/>
    </source>
</evidence>
<feature type="binding site" evidence="19">
    <location>
        <position position="171"/>
    </location>
    <ligand>
        <name>Mg(2+)</name>
        <dbReference type="ChEBI" id="CHEBI:18420"/>
    </ligand>
</feature>
<keyword evidence="8 18" id="KW-0479">Metal-binding</keyword>
<evidence type="ECO:0000256" key="13">
    <source>
        <dbReference type="ARBA" id="ARBA00023139"/>
    </source>
</evidence>
<evidence type="ECO:0000256" key="11">
    <source>
        <dbReference type="ARBA" id="ARBA00022842"/>
    </source>
</evidence>
<keyword evidence="14 20" id="KW-0449">Lipoprotein</keyword>
<dbReference type="Pfam" id="PF02424">
    <property type="entry name" value="ApbE"/>
    <property type="match status" value="1"/>
</dbReference>
<accession>A0A222FMD8</accession>
<dbReference type="InterPro" id="IPR024932">
    <property type="entry name" value="ApbE"/>
</dbReference>
<organism evidence="21 22">
    <name type="scientific">Bacterioplanes sanyensis</name>
    <dbReference type="NCBI Taxonomy" id="1249553"/>
    <lineage>
        <taxon>Bacteria</taxon>
        <taxon>Pseudomonadati</taxon>
        <taxon>Pseudomonadota</taxon>
        <taxon>Gammaproteobacteria</taxon>
        <taxon>Oceanospirillales</taxon>
        <taxon>Oceanospirillaceae</taxon>
        <taxon>Bacterioplanes</taxon>
    </lineage>
</organism>
<reference evidence="21 22" key="1">
    <citation type="submission" date="2017-07" db="EMBL/GenBank/DDBJ databases">
        <title>Annotated genome sequence of Bacterioplanes sanyensis isolated from Red Sea.</title>
        <authorList>
            <person name="Rehman Z.U."/>
        </authorList>
    </citation>
    <scope>NUCLEOTIDE SEQUENCE [LARGE SCALE GENOMIC DNA]</scope>
    <source>
        <strain evidence="21 22">NV9</strain>
    </source>
</reference>
<dbReference type="GO" id="GO:0016740">
    <property type="term" value="F:transferase activity"/>
    <property type="evidence" value="ECO:0007669"/>
    <property type="project" value="UniProtKB-UniRule"/>
</dbReference>
<evidence type="ECO:0000313" key="21">
    <source>
        <dbReference type="EMBL" id="ASP39756.1"/>
    </source>
</evidence>
<keyword evidence="5 20" id="KW-0997">Cell inner membrane</keyword>
<comment type="similarity">
    <text evidence="1 18 20">Belongs to the ApbE family.</text>
</comment>
<keyword evidence="9 20" id="KW-0732">Signal</keyword>
<evidence type="ECO:0000256" key="1">
    <source>
        <dbReference type="ARBA" id="ARBA00008282"/>
    </source>
</evidence>
<evidence type="ECO:0000256" key="14">
    <source>
        <dbReference type="ARBA" id="ARBA00023288"/>
    </source>
</evidence>
<evidence type="ECO:0000256" key="17">
    <source>
        <dbReference type="ARBA" id="ARBA00060485"/>
    </source>
</evidence>
<evidence type="ECO:0000256" key="16">
    <source>
        <dbReference type="ARBA" id="ARBA00048540"/>
    </source>
</evidence>
<comment type="function">
    <text evidence="20">Flavin transferase that catalyzes the transfer of the FMN moiety of FAD and its covalent binding to the hydroxyl group of a threonine residue in a target flavoprotein.</text>
</comment>
<dbReference type="EC" id="2.7.1.180" evidence="2 18"/>
<evidence type="ECO:0000313" key="22">
    <source>
        <dbReference type="Proteomes" id="UP000202440"/>
    </source>
</evidence>
<dbReference type="RefSeq" id="WP_094060931.1">
    <property type="nucleotide sequence ID" value="NZ_CP022530.1"/>
</dbReference>
<keyword evidence="10 18" id="KW-0274">FAD</keyword>
<evidence type="ECO:0000256" key="4">
    <source>
        <dbReference type="ARBA" id="ARBA00022475"/>
    </source>
</evidence>
<evidence type="ECO:0000256" key="15">
    <source>
        <dbReference type="ARBA" id="ARBA00031306"/>
    </source>
</evidence>
<evidence type="ECO:0000256" key="18">
    <source>
        <dbReference type="PIRNR" id="PIRNR006268"/>
    </source>
</evidence>
<evidence type="ECO:0000256" key="8">
    <source>
        <dbReference type="ARBA" id="ARBA00022723"/>
    </source>
</evidence>
<evidence type="ECO:0000256" key="5">
    <source>
        <dbReference type="ARBA" id="ARBA00022519"/>
    </source>
</evidence>
<keyword evidence="4" id="KW-1003">Cell membrane</keyword>
<evidence type="ECO:0000256" key="3">
    <source>
        <dbReference type="ARBA" id="ARBA00016337"/>
    </source>
</evidence>
<comment type="catalytic activity">
    <reaction evidence="16 18 20">
        <text>L-threonyl-[protein] + FAD = FMN-L-threonyl-[protein] + AMP + H(+)</text>
        <dbReference type="Rhea" id="RHEA:36847"/>
        <dbReference type="Rhea" id="RHEA-COMP:11060"/>
        <dbReference type="Rhea" id="RHEA-COMP:11061"/>
        <dbReference type="ChEBI" id="CHEBI:15378"/>
        <dbReference type="ChEBI" id="CHEBI:30013"/>
        <dbReference type="ChEBI" id="CHEBI:57692"/>
        <dbReference type="ChEBI" id="CHEBI:74257"/>
        <dbReference type="ChEBI" id="CHEBI:456215"/>
        <dbReference type="EC" id="2.7.1.180"/>
    </reaction>
</comment>
<feature type="chain" id="PRO_5011823764" description="FAD:protein FMN transferase" evidence="20">
    <location>
        <begin position="23"/>
        <end position="341"/>
    </location>
</feature>
<keyword evidence="11 18" id="KW-0460">Magnesium</keyword>
<gene>
    <name evidence="21" type="ORF">CHH28_14215</name>
</gene>
<dbReference type="Proteomes" id="UP000202440">
    <property type="component" value="Chromosome"/>
</dbReference>
<dbReference type="OrthoDB" id="9778595at2"/>
<comment type="cofactor">
    <cofactor evidence="19">
        <name>Mg(2+)</name>
        <dbReference type="ChEBI" id="CHEBI:18420"/>
    </cofactor>
    <cofactor evidence="19">
        <name>Mn(2+)</name>
        <dbReference type="ChEBI" id="CHEBI:29035"/>
    </cofactor>
    <text evidence="19">Magnesium. Can also use manganese.</text>
</comment>
<dbReference type="Gene3D" id="3.10.520.10">
    <property type="entry name" value="ApbE-like domains"/>
    <property type="match status" value="1"/>
</dbReference>
<evidence type="ECO:0000256" key="2">
    <source>
        <dbReference type="ARBA" id="ARBA00011955"/>
    </source>
</evidence>
<dbReference type="PIRSF" id="PIRSF006268">
    <property type="entry name" value="ApbE"/>
    <property type="match status" value="1"/>
</dbReference>
<feature type="binding site" evidence="19">
    <location>
        <position position="286"/>
    </location>
    <ligand>
        <name>Mg(2+)</name>
        <dbReference type="ChEBI" id="CHEBI:18420"/>
    </ligand>
</feature>
<protein>
    <recommendedName>
        <fullName evidence="3 18">FAD:protein FMN transferase</fullName>
        <ecNumber evidence="2 18">2.7.1.180</ecNumber>
    </recommendedName>
    <alternativeName>
        <fullName evidence="15 18">Flavin transferase</fullName>
    </alternativeName>
</protein>
<keyword evidence="12" id="KW-0472">Membrane</keyword>
<dbReference type="EMBL" id="CP022530">
    <property type="protein sequence ID" value="ASP39756.1"/>
    <property type="molecule type" value="Genomic_DNA"/>
</dbReference>
<dbReference type="FunFam" id="3.10.520.10:FF:000001">
    <property type="entry name" value="FAD:protein FMN transferase"/>
    <property type="match status" value="1"/>
</dbReference>
<feature type="signal peptide" evidence="20">
    <location>
        <begin position="1"/>
        <end position="22"/>
    </location>
</feature>
<evidence type="ECO:0000256" key="12">
    <source>
        <dbReference type="ARBA" id="ARBA00023136"/>
    </source>
</evidence>
<evidence type="ECO:0000256" key="19">
    <source>
        <dbReference type="PIRSR" id="PIRSR006268-2"/>
    </source>
</evidence>
<dbReference type="PANTHER" id="PTHR30040:SF2">
    <property type="entry name" value="FAD:PROTEIN FMN TRANSFERASE"/>
    <property type="match status" value="1"/>
</dbReference>
<evidence type="ECO:0000256" key="20">
    <source>
        <dbReference type="RuleBase" id="RU363002"/>
    </source>
</evidence>
<dbReference type="KEGG" id="bsan:CHH28_14215"/>
<evidence type="ECO:0000256" key="6">
    <source>
        <dbReference type="ARBA" id="ARBA00022630"/>
    </source>
</evidence>
<comment type="subcellular location">
    <subcellularLocation>
        <location evidence="17 20">Cell inner membrane</location>
        <topology evidence="17 20">Lipid-anchor</topology>
        <orientation evidence="17 20">Periplasmic side</orientation>
    </subcellularLocation>
</comment>
<dbReference type="PANTHER" id="PTHR30040">
    <property type="entry name" value="THIAMINE BIOSYNTHESIS LIPOPROTEIN APBE"/>
    <property type="match status" value="1"/>
</dbReference>
<dbReference type="SUPFAM" id="SSF143631">
    <property type="entry name" value="ApbE-like"/>
    <property type="match status" value="1"/>
</dbReference>
<name>A0A222FMD8_9GAMM</name>
<keyword evidence="6 18" id="KW-0285">Flavoprotein</keyword>